<dbReference type="EMBL" id="AFBN01000099">
    <property type="protein sequence ID" value="EGF51592.1"/>
    <property type="molecule type" value="Genomic_DNA"/>
</dbReference>
<comment type="caution">
    <text evidence="4">The sequence shown here is derived from an EMBL/GenBank/DDBJ whole genome shotgun (WGS) entry which is preliminary data.</text>
</comment>
<keyword evidence="5" id="KW-1185">Reference proteome</keyword>
<comment type="similarity">
    <text evidence="1">Belongs to the bacterial sugar transferase family.</text>
</comment>
<evidence type="ECO:0000313" key="4">
    <source>
        <dbReference type="EMBL" id="EGF51592.1"/>
    </source>
</evidence>
<keyword evidence="2" id="KW-1133">Transmembrane helix</keyword>
<dbReference type="eggNOG" id="COG2148">
    <property type="taxonomic scope" value="Bacteria"/>
</dbReference>
<reference evidence="4 5" key="1">
    <citation type="submission" date="2011-02" db="EMBL/GenBank/DDBJ databases">
        <authorList>
            <person name="Weinstock G."/>
            <person name="Sodergren E."/>
            <person name="Clifton S."/>
            <person name="Fulton L."/>
            <person name="Fulton B."/>
            <person name="Courtney L."/>
            <person name="Fronick C."/>
            <person name="Harrison M."/>
            <person name="Strong C."/>
            <person name="Farmer C."/>
            <person name="Delahaunty K."/>
            <person name="Markovic C."/>
            <person name="Hall O."/>
            <person name="Minx P."/>
            <person name="Tomlinson C."/>
            <person name="Mitreva M."/>
            <person name="Hou S."/>
            <person name="Chen J."/>
            <person name="Wollam A."/>
            <person name="Pepin K.H."/>
            <person name="Johnson M."/>
            <person name="Bhonagiri V."/>
            <person name="Zhang X."/>
            <person name="Suruliraj S."/>
            <person name="Warren W."/>
            <person name="Chinwalla A."/>
            <person name="Mardis E.R."/>
            <person name="Wilson R.K."/>
        </authorList>
    </citation>
    <scope>NUCLEOTIDE SEQUENCE [LARGE SCALE GENOMIC DNA]</scope>
    <source>
        <strain evidence="4 5">YIT 12057</strain>
    </source>
</reference>
<organism evidence="4 5">
    <name type="scientific">Bacteroides fluxus YIT 12057</name>
    <dbReference type="NCBI Taxonomy" id="763034"/>
    <lineage>
        <taxon>Bacteria</taxon>
        <taxon>Pseudomonadati</taxon>
        <taxon>Bacteroidota</taxon>
        <taxon>Bacteroidia</taxon>
        <taxon>Bacteroidales</taxon>
        <taxon>Bacteroidaceae</taxon>
        <taxon>Bacteroides</taxon>
    </lineage>
</organism>
<proteinExistence type="inferred from homology"/>
<dbReference type="PANTHER" id="PTHR30576">
    <property type="entry name" value="COLANIC BIOSYNTHESIS UDP-GLUCOSE LIPID CARRIER TRANSFERASE"/>
    <property type="match status" value="1"/>
</dbReference>
<keyword evidence="2" id="KW-0812">Transmembrane</keyword>
<feature type="domain" description="Bacterial sugar transferase" evidence="3">
    <location>
        <begin position="4"/>
        <end position="195"/>
    </location>
</feature>
<evidence type="ECO:0000313" key="5">
    <source>
        <dbReference type="Proteomes" id="UP000003416"/>
    </source>
</evidence>
<sequence>MMIRFFDFIFSLLGIILLSPAFFILYFAIRLESKGGGFYKQLRVGLNDRDFYVYKFRSMRIGADKQGLITIGGRDPRITRIGYFIRKYKLDELPQLFNVLKGDMSLVGPRPEVRKYVDLYTDEQRKVLSVRPGITDYASIEYVDEDTILGQADDADKAYIEQILPDKIRYNMKYINHRSVKEYFKIIFLTIWSIIR</sequence>
<dbReference type="AlphaFoldDB" id="F3PXL0"/>
<dbReference type="Pfam" id="PF02397">
    <property type="entry name" value="Bac_transf"/>
    <property type="match status" value="1"/>
</dbReference>
<dbReference type="HOGENOM" id="CLU_024920_1_2_10"/>
<keyword evidence="2" id="KW-0472">Membrane</keyword>
<evidence type="ECO:0000256" key="1">
    <source>
        <dbReference type="ARBA" id="ARBA00006464"/>
    </source>
</evidence>
<dbReference type="PANTHER" id="PTHR30576:SF20">
    <property type="entry name" value="QUINOVOSAMINEPHOSPHOTRANSFERAE-RELATED"/>
    <property type="match status" value="1"/>
</dbReference>
<dbReference type="GO" id="GO:0016780">
    <property type="term" value="F:phosphotransferase activity, for other substituted phosphate groups"/>
    <property type="evidence" value="ECO:0007669"/>
    <property type="project" value="TreeGrafter"/>
</dbReference>
<dbReference type="InterPro" id="IPR003362">
    <property type="entry name" value="Bact_transf"/>
</dbReference>
<dbReference type="Proteomes" id="UP000003416">
    <property type="component" value="Unassembled WGS sequence"/>
</dbReference>
<evidence type="ECO:0000259" key="3">
    <source>
        <dbReference type="Pfam" id="PF02397"/>
    </source>
</evidence>
<evidence type="ECO:0000256" key="2">
    <source>
        <dbReference type="SAM" id="Phobius"/>
    </source>
</evidence>
<name>F3PXL0_9BACE</name>
<feature type="transmembrane region" description="Helical" evidence="2">
    <location>
        <begin position="6"/>
        <end position="29"/>
    </location>
</feature>
<dbReference type="STRING" id="763034.HMPREF9446_03508"/>
<gene>
    <name evidence="4" type="ORF">HMPREF9446_03508</name>
</gene>
<keyword evidence="4" id="KW-0808">Transferase</keyword>
<protein>
    <submittedName>
        <fullName evidence="4">Bacterial sugar transferase</fullName>
    </submittedName>
</protein>
<accession>F3PXL0</accession>